<evidence type="ECO:0000256" key="1">
    <source>
        <dbReference type="SAM" id="Phobius"/>
    </source>
</evidence>
<feature type="transmembrane region" description="Helical" evidence="1">
    <location>
        <begin position="190"/>
        <end position="212"/>
    </location>
</feature>
<accession>A0A7S1MPP2</accession>
<proteinExistence type="predicted"/>
<dbReference type="EMBL" id="HBGE01041141">
    <property type="protein sequence ID" value="CAD9136594.1"/>
    <property type="molecule type" value="Transcribed_RNA"/>
</dbReference>
<evidence type="ECO:0000256" key="2">
    <source>
        <dbReference type="SAM" id="SignalP"/>
    </source>
</evidence>
<evidence type="ECO:0000313" key="3">
    <source>
        <dbReference type="EMBL" id="CAD9136594.1"/>
    </source>
</evidence>
<feature type="signal peptide" evidence="2">
    <location>
        <begin position="1"/>
        <end position="20"/>
    </location>
</feature>
<feature type="transmembrane region" description="Helical" evidence="1">
    <location>
        <begin position="158"/>
        <end position="178"/>
    </location>
</feature>
<dbReference type="AlphaFoldDB" id="A0A7S1MPP2"/>
<sequence>MTVLTVSMSLVLPAVWLVYQIHLRLPALWVASCKLVDEGGVPQAIVACGWRLWQNLPTHGSEDPCNPDARRVRHEFEQQRLRWAKGFANKTSPILVVILLCSVYNQFFSVWLGRSFDEAASWRYAGAKECVPILIASTYFIVFDMDPSLLTPRSLDSANILCSAMWGWRLCILPVRFYGFDKYWMIVARIMQALLCGNVGLTMLLNLAILAIDIANMVYRPAVLTPSEGSWGIMREVFVVSLVCGLSWVWDYMQWAEAQGVVQTKKSDHSLALVEQVLSSMCDAVPQLDADLRLAHPCPSLSALLLRGGPIAPGVKFTDLISSEDAERLCSCLARAPPKRPSEESVGGAGGRGAKVRQATAPDSFAGLCHVRLRGANNFHLPVSVFYGCACGPDGQPTFLLGIREDCEDGTNPGANPPADVARMQSGCSTNSTIGRLPSGGSTCSTIGTLAALPEDSPAEAAHPNSSAWSSFSGRSGCGDDEESLEIWVDAASGDLSVLSCSNGFALLGGANGPCSSLSEWLTDIHVTRIRAMLHSVHDAGKQRVRLHPPVGGEYKCEVSVGQARDLPSSLEAPVSPSCSPSQLVFRVKDFSGRRGKEAGGHGQSRHEGWHSANVWGANLASYASQDLDIVFTMQIEEGLKMGSILKGGGDLPNQLRKHRRLQDWLEDPTEFIGALVRVLKSSGARSSKDSSRQGVGTFVFKASGQDSPPSAGFVAHVFVLSCSNDATVTYPILLGLAVMTRLRENAAPVGLRAKAALERLFDTQLQRVSQSHSASASSTQVMPDLIGFSI</sequence>
<feature type="chain" id="PRO_5031179988" evidence="2">
    <location>
        <begin position="21"/>
        <end position="791"/>
    </location>
</feature>
<feature type="transmembrane region" description="Helical" evidence="1">
    <location>
        <begin position="94"/>
        <end position="113"/>
    </location>
</feature>
<gene>
    <name evidence="3" type="ORF">ACAT0790_LOCUS24819</name>
</gene>
<keyword evidence="1" id="KW-1133">Transmembrane helix</keyword>
<feature type="transmembrane region" description="Helical" evidence="1">
    <location>
        <begin position="125"/>
        <end position="143"/>
    </location>
</feature>
<keyword evidence="1" id="KW-0812">Transmembrane</keyword>
<keyword evidence="2" id="KW-0732">Signal</keyword>
<keyword evidence="1" id="KW-0472">Membrane</keyword>
<name>A0A7S1MPP2_ALECA</name>
<organism evidence="3">
    <name type="scientific">Alexandrium catenella</name>
    <name type="common">Red tide dinoflagellate</name>
    <name type="synonym">Gonyaulax catenella</name>
    <dbReference type="NCBI Taxonomy" id="2925"/>
    <lineage>
        <taxon>Eukaryota</taxon>
        <taxon>Sar</taxon>
        <taxon>Alveolata</taxon>
        <taxon>Dinophyceae</taxon>
        <taxon>Gonyaulacales</taxon>
        <taxon>Pyrocystaceae</taxon>
        <taxon>Alexandrium</taxon>
    </lineage>
</organism>
<protein>
    <submittedName>
        <fullName evidence="3">Uncharacterized protein</fullName>
    </submittedName>
</protein>
<reference evidence="3" key="1">
    <citation type="submission" date="2021-01" db="EMBL/GenBank/DDBJ databases">
        <authorList>
            <person name="Corre E."/>
            <person name="Pelletier E."/>
            <person name="Niang G."/>
            <person name="Scheremetjew M."/>
            <person name="Finn R."/>
            <person name="Kale V."/>
            <person name="Holt S."/>
            <person name="Cochrane G."/>
            <person name="Meng A."/>
            <person name="Brown T."/>
            <person name="Cohen L."/>
        </authorList>
    </citation>
    <scope>NUCLEOTIDE SEQUENCE</scope>
    <source>
        <strain evidence="3">OF101</strain>
    </source>
</reference>